<keyword evidence="2" id="KW-1185">Reference proteome</keyword>
<protein>
    <submittedName>
        <fullName evidence="1">Uncharacterized protein</fullName>
    </submittedName>
</protein>
<accession>A0ABY1S2M4</accession>
<name>A0ABY1S2M4_9GAMM</name>
<comment type="caution">
    <text evidence="1">The sequence shown here is derived from an EMBL/GenBank/DDBJ whole genome shotgun (WGS) entry which is preliminary data.</text>
</comment>
<proteinExistence type="predicted"/>
<evidence type="ECO:0000313" key="2">
    <source>
        <dbReference type="Proteomes" id="UP001159257"/>
    </source>
</evidence>
<dbReference type="EMBL" id="FXWV01000012">
    <property type="protein sequence ID" value="SMR76698.1"/>
    <property type="molecule type" value="Genomic_DNA"/>
</dbReference>
<sequence>MAMPKQRQLLGSKQKLCQNRKNAVNQPPLPIFTGFGSALPDVGLHCKMALRPKTEHFLFIRLRFSAS</sequence>
<reference evidence="1 2" key="1">
    <citation type="submission" date="2017-05" db="EMBL/GenBank/DDBJ databases">
        <authorList>
            <person name="Varghese N."/>
            <person name="Submissions S."/>
        </authorList>
    </citation>
    <scope>NUCLEOTIDE SEQUENCE [LARGE SCALE GENOMIC DNA]</scope>
    <source>
        <strain evidence="1 2">CGMCC 1.7287</strain>
    </source>
</reference>
<evidence type="ECO:0000313" key="1">
    <source>
        <dbReference type="EMBL" id="SMR76698.1"/>
    </source>
</evidence>
<gene>
    <name evidence="1" type="ORF">SAMN04487964_11258</name>
</gene>
<dbReference type="Proteomes" id="UP001159257">
    <property type="component" value="Unassembled WGS sequence"/>
</dbReference>
<organism evidence="1 2">
    <name type="scientific">Marinobacterium sediminicola</name>
    <dbReference type="NCBI Taxonomy" id="518898"/>
    <lineage>
        <taxon>Bacteria</taxon>
        <taxon>Pseudomonadati</taxon>
        <taxon>Pseudomonadota</taxon>
        <taxon>Gammaproteobacteria</taxon>
        <taxon>Oceanospirillales</taxon>
        <taxon>Oceanospirillaceae</taxon>
        <taxon>Marinobacterium</taxon>
    </lineage>
</organism>